<dbReference type="RefSeq" id="WP_259313972.1">
    <property type="nucleotide sequence ID" value="NZ_CP087164.1"/>
</dbReference>
<feature type="chain" id="PRO_5039701057" evidence="1">
    <location>
        <begin position="32"/>
        <end position="177"/>
    </location>
</feature>
<protein>
    <submittedName>
        <fullName evidence="2">Uncharacterized protein</fullName>
    </submittedName>
</protein>
<sequence length="177" mass="17842">MNRFTKISGRGAVALAAAGAAAAGATPAAVAATAPPSKVGTTLTVQGLGALRLGVKPAQVSALLGKPARIVGRTVNGTVIQIYRYPRYGLKVVFGGPSAAALGVDEVSVASRRYRMVDTGLRVGAALATVKKAYPQGRCASSTPGGRTVICTDNGGEGGINFVLRNGKRVSSIYVDG</sequence>
<name>A0A9E7BZD9_9ACTN</name>
<reference evidence="2" key="1">
    <citation type="journal article" date="2022" name="Int. J. Syst. Evol. Microbiol.">
        <title>Pseudomonas aegrilactucae sp. nov. and Pseudomonas morbosilactucae sp. nov., pathogens causing bacterial rot of lettuce in Japan.</title>
        <authorList>
            <person name="Sawada H."/>
            <person name="Fujikawa T."/>
            <person name="Satou M."/>
        </authorList>
    </citation>
    <scope>NUCLEOTIDE SEQUENCE</scope>
    <source>
        <strain evidence="2">0166_1</strain>
    </source>
</reference>
<dbReference type="KEGG" id="sbae:DSM104329_00664"/>
<keyword evidence="3" id="KW-1185">Reference proteome</keyword>
<dbReference type="EMBL" id="CP087164">
    <property type="protein sequence ID" value="UGS34288.1"/>
    <property type="molecule type" value="Genomic_DNA"/>
</dbReference>
<organism evidence="2 3">
    <name type="scientific">Capillimicrobium parvum</name>
    <dbReference type="NCBI Taxonomy" id="2884022"/>
    <lineage>
        <taxon>Bacteria</taxon>
        <taxon>Bacillati</taxon>
        <taxon>Actinomycetota</taxon>
        <taxon>Thermoleophilia</taxon>
        <taxon>Solirubrobacterales</taxon>
        <taxon>Capillimicrobiaceae</taxon>
        <taxon>Capillimicrobium</taxon>
    </lineage>
</organism>
<dbReference type="Proteomes" id="UP001162834">
    <property type="component" value="Chromosome"/>
</dbReference>
<feature type="signal peptide" evidence="1">
    <location>
        <begin position="1"/>
        <end position="31"/>
    </location>
</feature>
<accession>A0A9E7BZD9</accession>
<evidence type="ECO:0000313" key="3">
    <source>
        <dbReference type="Proteomes" id="UP001162834"/>
    </source>
</evidence>
<gene>
    <name evidence="2" type="ORF">DSM104329_00664</name>
</gene>
<evidence type="ECO:0000313" key="2">
    <source>
        <dbReference type="EMBL" id="UGS34288.1"/>
    </source>
</evidence>
<proteinExistence type="predicted"/>
<dbReference type="PROSITE" id="PS51318">
    <property type="entry name" value="TAT"/>
    <property type="match status" value="1"/>
</dbReference>
<dbReference type="InterPro" id="IPR006311">
    <property type="entry name" value="TAT_signal"/>
</dbReference>
<keyword evidence="1" id="KW-0732">Signal</keyword>
<evidence type="ECO:0000256" key="1">
    <source>
        <dbReference type="SAM" id="SignalP"/>
    </source>
</evidence>
<dbReference type="AlphaFoldDB" id="A0A9E7BZD9"/>